<evidence type="ECO:0000256" key="3">
    <source>
        <dbReference type="ARBA" id="ARBA00022723"/>
    </source>
</evidence>
<evidence type="ECO:0000256" key="2">
    <source>
        <dbReference type="ARBA" id="ARBA00007749"/>
    </source>
</evidence>
<dbReference type="GO" id="GO:0016787">
    <property type="term" value="F:hydrolase activity"/>
    <property type="evidence" value="ECO:0007669"/>
    <property type="project" value="UniProtKB-KW"/>
</dbReference>
<comment type="cofactor">
    <cofactor evidence="1">
        <name>Zn(2+)</name>
        <dbReference type="ChEBI" id="CHEBI:29105"/>
    </cofactor>
</comment>
<dbReference type="AlphaFoldDB" id="A0A0K0X8L1"/>
<protein>
    <recommendedName>
        <fullName evidence="6">Metallo-beta-lactamase domain-containing protein</fullName>
    </recommendedName>
</protein>
<proteinExistence type="inferred from homology"/>
<dbReference type="OrthoDB" id="3196337at2"/>
<evidence type="ECO:0000256" key="5">
    <source>
        <dbReference type="ARBA" id="ARBA00022833"/>
    </source>
</evidence>
<dbReference type="KEGG" id="mgo:AFA91_19645"/>
<dbReference type="STRING" id="134601.AFA91_19645"/>
<feature type="domain" description="Metallo-beta-lactamase" evidence="6">
    <location>
        <begin position="40"/>
        <end position="241"/>
    </location>
</feature>
<dbReference type="SMART" id="SM00849">
    <property type="entry name" value="Lactamase_B"/>
    <property type="match status" value="1"/>
</dbReference>
<evidence type="ECO:0000259" key="6">
    <source>
        <dbReference type="SMART" id="SM00849"/>
    </source>
</evidence>
<keyword evidence="4" id="KW-0378">Hydrolase</keyword>
<dbReference type="InterPro" id="IPR036866">
    <property type="entry name" value="RibonucZ/Hydroxyglut_hydro"/>
</dbReference>
<gene>
    <name evidence="7" type="ORF">AFA91_19645</name>
</gene>
<evidence type="ECO:0000256" key="4">
    <source>
        <dbReference type="ARBA" id="ARBA00022801"/>
    </source>
</evidence>
<dbReference type="GO" id="GO:0046872">
    <property type="term" value="F:metal ion binding"/>
    <property type="evidence" value="ECO:0007669"/>
    <property type="project" value="UniProtKB-KW"/>
</dbReference>
<accession>A0A0K0X8L1</accession>
<sequence>MTSISSVYALKYASRPECRASEAFYRYDLYGESDRAIGMDYFFWIAQNDDDSVVIDCGFNPEIGRARHREIEVPPTELLARVGTKPADVKHVVLSHMHFDHVGNTGLFPNATFYMARKELEYWTGPYRDRPNFSWSVAPEEVRHLESLHRDGRLLLVDDDTEIAPGIRTLRYPGHTPGQLVTAVESAGRTVVIASDAAHYYAEIDHDRPFYIFTDMEKLFASYDSLRDMSSRPDVDVVPGHDPLVSRRYAEVEPGCFDLTRQR</sequence>
<name>A0A0K0X8L1_MYCGD</name>
<dbReference type="PATRIC" id="fig|134601.6.peg.4068"/>
<dbReference type="Pfam" id="PF00753">
    <property type="entry name" value="Lactamase_B"/>
    <property type="match status" value="1"/>
</dbReference>
<keyword evidence="3" id="KW-0479">Metal-binding</keyword>
<dbReference type="RefSeq" id="WP_083452945.1">
    <property type="nucleotide sequence ID" value="NZ_CP012150.1"/>
</dbReference>
<dbReference type="PANTHER" id="PTHR42978:SF7">
    <property type="entry name" value="METALLO-HYDROLASE RV2300C-RELATED"/>
    <property type="match status" value="1"/>
</dbReference>
<evidence type="ECO:0000313" key="7">
    <source>
        <dbReference type="EMBL" id="AKS33738.1"/>
    </source>
</evidence>
<dbReference type="SUPFAM" id="SSF56281">
    <property type="entry name" value="Metallo-hydrolase/oxidoreductase"/>
    <property type="match status" value="1"/>
</dbReference>
<dbReference type="PANTHER" id="PTHR42978">
    <property type="entry name" value="QUORUM-QUENCHING LACTONASE YTNP-RELATED-RELATED"/>
    <property type="match status" value="1"/>
</dbReference>
<dbReference type="Gene3D" id="3.60.15.10">
    <property type="entry name" value="Ribonuclease Z/Hydroxyacylglutathione hydrolase-like"/>
    <property type="match status" value="1"/>
</dbReference>
<dbReference type="InterPro" id="IPR051013">
    <property type="entry name" value="MBL_superfamily_lactonases"/>
</dbReference>
<keyword evidence="5" id="KW-0862">Zinc</keyword>
<dbReference type="EMBL" id="CP012150">
    <property type="protein sequence ID" value="AKS33738.1"/>
    <property type="molecule type" value="Genomic_DNA"/>
</dbReference>
<evidence type="ECO:0000256" key="1">
    <source>
        <dbReference type="ARBA" id="ARBA00001947"/>
    </source>
</evidence>
<dbReference type="InterPro" id="IPR001279">
    <property type="entry name" value="Metallo-B-lactamas"/>
</dbReference>
<evidence type="ECO:0000313" key="8">
    <source>
        <dbReference type="Proteomes" id="UP000062255"/>
    </source>
</evidence>
<dbReference type="Proteomes" id="UP000062255">
    <property type="component" value="Chromosome"/>
</dbReference>
<dbReference type="CDD" id="cd07729">
    <property type="entry name" value="AHL_lactonase_MBL-fold"/>
    <property type="match status" value="1"/>
</dbReference>
<organism evidence="7 8">
    <name type="scientific">Mycolicibacterium goodii</name>
    <name type="common">Mycobacterium goodii</name>
    <dbReference type="NCBI Taxonomy" id="134601"/>
    <lineage>
        <taxon>Bacteria</taxon>
        <taxon>Bacillati</taxon>
        <taxon>Actinomycetota</taxon>
        <taxon>Actinomycetes</taxon>
        <taxon>Mycobacteriales</taxon>
        <taxon>Mycobacteriaceae</taxon>
        <taxon>Mycolicibacterium</taxon>
    </lineage>
</organism>
<reference evidence="7 8" key="1">
    <citation type="submission" date="2015-07" db="EMBL/GenBank/DDBJ databases">
        <title>Complete genome sequence of Mycobacterium goodii X7B, a facultative thermophilic biodesulfurizing bacterium.</title>
        <authorList>
            <person name="Yu B."/>
            <person name="Li F."/>
            <person name="Xu P."/>
        </authorList>
    </citation>
    <scope>NUCLEOTIDE SEQUENCE [LARGE SCALE GENOMIC DNA]</scope>
    <source>
        <strain evidence="7 8">X7B</strain>
    </source>
</reference>
<comment type="similarity">
    <text evidence="2">Belongs to the metallo-beta-lactamase superfamily.</text>
</comment>